<dbReference type="Proteomes" id="UP000324308">
    <property type="component" value="Chromosome"/>
</dbReference>
<dbReference type="InterPro" id="IPR001279">
    <property type="entry name" value="Metallo-B-lactamas"/>
</dbReference>
<dbReference type="InterPro" id="IPR050114">
    <property type="entry name" value="UPF0173_UPF0282_UlaG_hydrolase"/>
</dbReference>
<dbReference type="RefSeq" id="WP_150155295.1">
    <property type="nucleotide sequence ID" value="NZ_CP043959.1"/>
</dbReference>
<evidence type="ECO:0000313" key="2">
    <source>
        <dbReference type="EMBL" id="QER87568.1"/>
    </source>
</evidence>
<dbReference type="CDD" id="cd06262">
    <property type="entry name" value="metallo-hydrolase-like_MBL-fold"/>
    <property type="match status" value="1"/>
</dbReference>
<dbReference type="PANTHER" id="PTHR43546:SF3">
    <property type="entry name" value="UPF0173 METAL-DEPENDENT HYDROLASE MJ1163"/>
    <property type="match status" value="1"/>
</dbReference>
<name>A0ABX5ZT03_STRTE</name>
<dbReference type="Gene3D" id="3.60.15.10">
    <property type="entry name" value="Ribonuclease Z/Hydroxyacylglutathione hydrolase-like"/>
    <property type="match status" value="1"/>
</dbReference>
<proteinExistence type="predicted"/>
<dbReference type="SMART" id="SM00849">
    <property type="entry name" value="Lactamase_B"/>
    <property type="match status" value="1"/>
</dbReference>
<reference evidence="2 3" key="1">
    <citation type="submission" date="2019-09" db="EMBL/GenBank/DDBJ databases">
        <title>Draft genome sequence of the Ebosin-producing strain Streptomyces sp. 139.</title>
        <authorList>
            <person name="Ai L."/>
            <person name="Geng M."/>
            <person name="Ma M."/>
            <person name="Bai L."/>
        </authorList>
    </citation>
    <scope>NUCLEOTIDE SEQUENCE [LARGE SCALE GENOMIC DNA]</scope>
    <source>
        <strain evidence="2 3">139</strain>
    </source>
</reference>
<dbReference type="Pfam" id="PF13483">
    <property type="entry name" value="Lactamase_B_3"/>
    <property type="match status" value="1"/>
</dbReference>
<accession>A0ABX5ZT03</accession>
<dbReference type="InterPro" id="IPR036866">
    <property type="entry name" value="RibonucZ/Hydroxyglut_hydro"/>
</dbReference>
<organism evidence="2 3">
    <name type="scientific">Streptomyces tendae</name>
    <dbReference type="NCBI Taxonomy" id="1932"/>
    <lineage>
        <taxon>Bacteria</taxon>
        <taxon>Bacillati</taxon>
        <taxon>Actinomycetota</taxon>
        <taxon>Actinomycetes</taxon>
        <taxon>Kitasatosporales</taxon>
        <taxon>Streptomycetaceae</taxon>
        <taxon>Streptomyces</taxon>
    </lineage>
</organism>
<evidence type="ECO:0000313" key="3">
    <source>
        <dbReference type="Proteomes" id="UP000324308"/>
    </source>
</evidence>
<sequence length="217" mass="23054">MQLTKHAHACVTLEKDGTRLVIDPGTFASDAAETVTRAHAVLITHEHFDHFDEKLVAAALEAQPGLQVYGTATVAAALGSHDGRVHAVTAGDTFSIGSLTVTVHGHRHALIHADIPCPDNVGYLIDDGAVYHPGDAYFAPDASVRTLLLPTSGPWTKLGEAADFVRTVKPERVIQIHELMLSDLGLHSTATLLGEKGLTGIPVERLEPGTTVQLDDV</sequence>
<gene>
    <name evidence="2" type="ORF">F3L20_18355</name>
</gene>
<feature type="domain" description="Metallo-beta-lactamase" evidence="1">
    <location>
        <begin position="7"/>
        <end position="177"/>
    </location>
</feature>
<protein>
    <submittedName>
        <fullName evidence="2">MBL fold metallo-hydrolase</fullName>
    </submittedName>
</protein>
<dbReference type="PANTHER" id="PTHR43546">
    <property type="entry name" value="UPF0173 METAL-DEPENDENT HYDROLASE MJ1163-RELATED"/>
    <property type="match status" value="1"/>
</dbReference>
<dbReference type="EMBL" id="CP043959">
    <property type="protein sequence ID" value="QER87568.1"/>
    <property type="molecule type" value="Genomic_DNA"/>
</dbReference>
<dbReference type="SUPFAM" id="SSF56281">
    <property type="entry name" value="Metallo-hydrolase/oxidoreductase"/>
    <property type="match status" value="1"/>
</dbReference>
<keyword evidence="3" id="KW-1185">Reference proteome</keyword>
<evidence type="ECO:0000259" key="1">
    <source>
        <dbReference type="SMART" id="SM00849"/>
    </source>
</evidence>